<accession>A0A2H0UTB2</accession>
<dbReference type="PROSITE" id="PS00585">
    <property type="entry name" value="RIBOSOMAL_S5"/>
    <property type="match status" value="1"/>
</dbReference>
<reference evidence="13" key="1">
    <citation type="submission" date="2017-09" db="EMBL/GenBank/DDBJ databases">
        <title>Depth-based differentiation of microbial function through sediment-hosted aquifers and enrichment of novel symbionts in the deep terrestrial subsurface.</title>
        <authorList>
            <person name="Probst A.J."/>
            <person name="Ladd B."/>
            <person name="Jarett J.K."/>
            <person name="Geller-Mcgrath D.E."/>
            <person name="Sieber C.M.K."/>
            <person name="Emerson J.B."/>
            <person name="Anantharaman K."/>
            <person name="Thomas B.C."/>
            <person name="Malmstrom R."/>
            <person name="Stieglmeier M."/>
            <person name="Klingl A."/>
            <person name="Woyke T."/>
            <person name="Ryan C.M."/>
            <person name="Banfield J.F."/>
        </authorList>
    </citation>
    <scope>NUCLEOTIDE SEQUENCE [LARGE SCALE GENOMIC DNA]</scope>
</reference>
<evidence type="ECO:0000256" key="9">
    <source>
        <dbReference type="RuleBase" id="RU003823"/>
    </source>
</evidence>
<keyword evidence="3" id="KW-0694">RNA-binding</keyword>
<dbReference type="InterPro" id="IPR000851">
    <property type="entry name" value="Ribosomal_uS5"/>
</dbReference>
<dbReference type="GO" id="GO:0006412">
    <property type="term" value="P:translation"/>
    <property type="evidence" value="ECO:0007669"/>
    <property type="project" value="InterPro"/>
</dbReference>
<dbReference type="Gene3D" id="3.30.160.20">
    <property type="match status" value="1"/>
</dbReference>
<organism evidence="12 13">
    <name type="scientific">Candidatus Harrisonbacteria bacterium CG10_big_fil_rev_8_21_14_0_10_40_38</name>
    <dbReference type="NCBI Taxonomy" id="1974583"/>
    <lineage>
        <taxon>Bacteria</taxon>
        <taxon>Candidatus Harrisoniibacteriota</taxon>
    </lineage>
</organism>
<feature type="region of interest" description="Disordered" evidence="10">
    <location>
        <begin position="150"/>
        <end position="173"/>
    </location>
</feature>
<evidence type="ECO:0000256" key="5">
    <source>
        <dbReference type="ARBA" id="ARBA00023274"/>
    </source>
</evidence>
<gene>
    <name evidence="12" type="primary">rpsE</name>
    <name evidence="12" type="ORF">COU07_00405</name>
</gene>
<dbReference type="GO" id="GO:0005737">
    <property type="term" value="C:cytoplasm"/>
    <property type="evidence" value="ECO:0007669"/>
    <property type="project" value="UniProtKB-ARBA"/>
</dbReference>
<evidence type="ECO:0000256" key="7">
    <source>
        <dbReference type="ARBA" id="ARBA00035519"/>
    </source>
</evidence>
<keyword evidence="2" id="KW-0699">rRNA-binding</keyword>
<keyword evidence="4 8" id="KW-0689">Ribosomal protein</keyword>
<dbReference type="InterPro" id="IPR013810">
    <property type="entry name" value="Ribosomal_uS5_N"/>
</dbReference>
<evidence type="ECO:0000256" key="8">
    <source>
        <dbReference type="PROSITE-ProRule" id="PRU00268"/>
    </source>
</evidence>
<dbReference type="InterPro" id="IPR014721">
    <property type="entry name" value="Ribsml_uS5_D2-typ_fold_subgr"/>
</dbReference>
<dbReference type="Proteomes" id="UP000231157">
    <property type="component" value="Unassembled WGS sequence"/>
</dbReference>
<dbReference type="InterPro" id="IPR018192">
    <property type="entry name" value="Ribosomal_uS5_N_CS"/>
</dbReference>
<dbReference type="SUPFAM" id="SSF54768">
    <property type="entry name" value="dsRNA-binding domain-like"/>
    <property type="match status" value="1"/>
</dbReference>
<name>A0A2H0UTB2_9BACT</name>
<feature type="domain" description="S5 DRBM" evidence="11">
    <location>
        <begin position="10"/>
        <end position="73"/>
    </location>
</feature>
<proteinExistence type="inferred from homology"/>
<dbReference type="PANTHER" id="PTHR48277:SF1">
    <property type="entry name" value="MITOCHONDRIAL RIBOSOMAL PROTEIN S5"/>
    <property type="match status" value="1"/>
</dbReference>
<dbReference type="NCBIfam" id="TIGR01021">
    <property type="entry name" value="rpsE_bact"/>
    <property type="match status" value="1"/>
</dbReference>
<dbReference type="Gene3D" id="3.30.230.10">
    <property type="match status" value="1"/>
</dbReference>
<evidence type="ECO:0000256" key="1">
    <source>
        <dbReference type="ARBA" id="ARBA00008945"/>
    </source>
</evidence>
<evidence type="ECO:0000313" key="12">
    <source>
        <dbReference type="EMBL" id="PIR89633.1"/>
    </source>
</evidence>
<dbReference type="InterPro" id="IPR005324">
    <property type="entry name" value="Ribosomal_uS5_C"/>
</dbReference>
<protein>
    <recommendedName>
        <fullName evidence="6">Small ribosomal subunit protein uS5</fullName>
    </recommendedName>
    <alternativeName>
        <fullName evidence="7">30S ribosomal protein S5</fullName>
    </alternativeName>
</protein>
<evidence type="ECO:0000259" key="11">
    <source>
        <dbReference type="PROSITE" id="PS50881"/>
    </source>
</evidence>
<evidence type="ECO:0000256" key="10">
    <source>
        <dbReference type="SAM" id="MobiDB-lite"/>
    </source>
</evidence>
<evidence type="ECO:0000256" key="6">
    <source>
        <dbReference type="ARBA" id="ARBA00035255"/>
    </source>
</evidence>
<dbReference type="GO" id="GO:0019843">
    <property type="term" value="F:rRNA binding"/>
    <property type="evidence" value="ECO:0007669"/>
    <property type="project" value="UniProtKB-KW"/>
</dbReference>
<evidence type="ECO:0000256" key="2">
    <source>
        <dbReference type="ARBA" id="ARBA00022730"/>
    </source>
</evidence>
<sequence>MRGGVKKDEFNEKILDLRRVTRVTKGGKRFRFRATVIIGDEKGRVGAGIAKGLDVAQAVDKAKTDAKKKLIRVPLNGRTITHEVEAKFSAAKVRLKPAREGHGLIAGGAARTVLSLAGIKDITAKCIGRTPNKLTNALATIEALKMLKPKPKKVKTEKPKTEEGVKEETPINA</sequence>
<dbReference type="FunFam" id="3.30.230.10:FF:000002">
    <property type="entry name" value="30S ribosomal protein S5"/>
    <property type="match status" value="1"/>
</dbReference>
<evidence type="ECO:0000313" key="13">
    <source>
        <dbReference type="Proteomes" id="UP000231157"/>
    </source>
</evidence>
<comment type="similarity">
    <text evidence="1 9">Belongs to the universal ribosomal protein uS5 family.</text>
</comment>
<evidence type="ECO:0000256" key="3">
    <source>
        <dbReference type="ARBA" id="ARBA00022884"/>
    </source>
</evidence>
<dbReference type="AlphaFoldDB" id="A0A2H0UTB2"/>
<dbReference type="GO" id="GO:0015935">
    <property type="term" value="C:small ribosomal subunit"/>
    <property type="evidence" value="ECO:0007669"/>
    <property type="project" value="InterPro"/>
</dbReference>
<dbReference type="PANTHER" id="PTHR48277">
    <property type="entry name" value="MITOCHONDRIAL RIBOSOMAL PROTEIN S5"/>
    <property type="match status" value="1"/>
</dbReference>
<comment type="caution">
    <text evidence="12">The sequence shown here is derived from an EMBL/GenBank/DDBJ whole genome shotgun (WGS) entry which is preliminary data.</text>
</comment>
<dbReference type="GO" id="GO:0003735">
    <property type="term" value="F:structural constituent of ribosome"/>
    <property type="evidence" value="ECO:0007669"/>
    <property type="project" value="UniProtKB-UniRule"/>
</dbReference>
<evidence type="ECO:0000256" key="4">
    <source>
        <dbReference type="ARBA" id="ARBA00022980"/>
    </source>
</evidence>
<dbReference type="PROSITE" id="PS50881">
    <property type="entry name" value="S5_DSRBD"/>
    <property type="match status" value="1"/>
</dbReference>
<dbReference type="InterPro" id="IPR020568">
    <property type="entry name" value="Ribosomal_Su5_D2-typ_SF"/>
</dbReference>
<dbReference type="Pfam" id="PF00333">
    <property type="entry name" value="Ribosomal_S5"/>
    <property type="match status" value="1"/>
</dbReference>
<keyword evidence="5 8" id="KW-0687">Ribonucleoprotein</keyword>
<dbReference type="Pfam" id="PF03719">
    <property type="entry name" value="Ribosomal_S5_C"/>
    <property type="match status" value="1"/>
</dbReference>
<feature type="compositionally biased region" description="Basic and acidic residues" evidence="10">
    <location>
        <begin position="154"/>
        <end position="173"/>
    </location>
</feature>
<dbReference type="SUPFAM" id="SSF54211">
    <property type="entry name" value="Ribosomal protein S5 domain 2-like"/>
    <property type="match status" value="1"/>
</dbReference>
<dbReference type="EMBL" id="PFAZ01000001">
    <property type="protein sequence ID" value="PIR89633.1"/>
    <property type="molecule type" value="Genomic_DNA"/>
</dbReference>
<dbReference type="InterPro" id="IPR005712">
    <property type="entry name" value="Ribosomal_uS5_bac-type"/>
</dbReference>